<name>A0ABP0ICR3_9DINO</name>
<keyword evidence="2" id="KW-1185">Reference proteome</keyword>
<dbReference type="InterPro" id="IPR011990">
    <property type="entry name" value="TPR-like_helical_dom_sf"/>
</dbReference>
<evidence type="ECO:0000313" key="2">
    <source>
        <dbReference type="Proteomes" id="UP001642484"/>
    </source>
</evidence>
<evidence type="ECO:0000313" key="1">
    <source>
        <dbReference type="EMBL" id="CAK9000375.1"/>
    </source>
</evidence>
<dbReference type="EMBL" id="CAXAMN010002592">
    <property type="protein sequence ID" value="CAK9000375.1"/>
    <property type="molecule type" value="Genomic_DNA"/>
</dbReference>
<dbReference type="PANTHER" id="PTHR45783">
    <property type="entry name" value="KINESIN LIGHT CHAIN"/>
    <property type="match status" value="1"/>
</dbReference>
<dbReference type="Pfam" id="PF13424">
    <property type="entry name" value="TPR_12"/>
    <property type="match status" value="1"/>
</dbReference>
<dbReference type="Proteomes" id="UP001642484">
    <property type="component" value="Unassembled WGS sequence"/>
</dbReference>
<proteinExistence type="predicted"/>
<comment type="caution">
    <text evidence="1">The sequence shown here is derived from an EMBL/GenBank/DDBJ whole genome shotgun (WGS) entry which is preliminary data.</text>
</comment>
<sequence length="166" mass="18930">MGRQREAEPLYQKTLEIQERTLGGEHPDMLRSMMNLAHCLAEMSRLREAEELFRRSLEAKERTLGAEHPSTRKSARSLEKLLRERDHESEASPRTPPQNPDLAPELGDVPAQHTALHQRSRPSEASPAPFPRLGAFARIVRRVASMWCCRACRGRARSQLDDSKLE</sequence>
<dbReference type="SUPFAM" id="SSF48452">
    <property type="entry name" value="TPR-like"/>
    <property type="match status" value="1"/>
</dbReference>
<protein>
    <submittedName>
        <fullName evidence="1">Uncharacterized protein</fullName>
    </submittedName>
</protein>
<accession>A0ABP0ICR3</accession>
<dbReference type="Gene3D" id="1.25.40.10">
    <property type="entry name" value="Tetratricopeptide repeat domain"/>
    <property type="match status" value="1"/>
</dbReference>
<reference evidence="1 2" key="1">
    <citation type="submission" date="2024-02" db="EMBL/GenBank/DDBJ databases">
        <authorList>
            <person name="Chen Y."/>
            <person name="Shah S."/>
            <person name="Dougan E. K."/>
            <person name="Thang M."/>
            <person name="Chan C."/>
        </authorList>
    </citation>
    <scope>NUCLEOTIDE SEQUENCE [LARGE SCALE GENOMIC DNA]</scope>
</reference>
<dbReference type="InterPro" id="IPR002151">
    <property type="entry name" value="Kinesin_light"/>
</dbReference>
<organism evidence="1 2">
    <name type="scientific">Durusdinium trenchii</name>
    <dbReference type="NCBI Taxonomy" id="1381693"/>
    <lineage>
        <taxon>Eukaryota</taxon>
        <taxon>Sar</taxon>
        <taxon>Alveolata</taxon>
        <taxon>Dinophyceae</taxon>
        <taxon>Suessiales</taxon>
        <taxon>Symbiodiniaceae</taxon>
        <taxon>Durusdinium</taxon>
    </lineage>
</organism>
<dbReference type="PANTHER" id="PTHR45783:SF3">
    <property type="entry name" value="KINESIN LIGHT CHAIN"/>
    <property type="match status" value="1"/>
</dbReference>
<gene>
    <name evidence="1" type="ORF">CCMP2556_LOCUS6045</name>
</gene>